<evidence type="ECO:0000313" key="2">
    <source>
        <dbReference type="EMBL" id="KMT21359.1"/>
    </source>
</evidence>
<dbReference type="InterPro" id="IPR009003">
    <property type="entry name" value="Peptidase_S1_PA"/>
</dbReference>
<gene>
    <name evidence="2" type="primary">spoIVB</name>
    <name evidence="2" type="ORF">CLCY_2c01190</name>
</gene>
<dbReference type="RefSeq" id="WP_082141775.1">
    <property type="nucleotide sequence ID" value="NZ_LFVU01000027.1"/>
</dbReference>
<evidence type="ECO:0000259" key="1">
    <source>
        <dbReference type="PROSITE" id="PS51494"/>
    </source>
</evidence>
<protein>
    <submittedName>
        <fullName evidence="2">Peptidase SpoIVB</fullName>
        <ecNumber evidence="2">3.4.21.116</ecNumber>
    </submittedName>
</protein>
<keyword evidence="2" id="KW-0378">Hydrolase</keyword>
<dbReference type="GO" id="GO:0016787">
    <property type="term" value="F:hydrolase activity"/>
    <property type="evidence" value="ECO:0007669"/>
    <property type="project" value="UniProtKB-KW"/>
</dbReference>
<dbReference type="InterPro" id="IPR008763">
    <property type="entry name" value="Peptidase_S55"/>
</dbReference>
<dbReference type="EC" id="3.4.21.116" evidence="2"/>
<reference evidence="2 3" key="1">
    <citation type="submission" date="2015-06" db="EMBL/GenBank/DDBJ databases">
        <title>Draft genome sequence of the purine-degrading Clostridium cylindrosporum HC-1 (DSM 605).</title>
        <authorList>
            <person name="Poehlein A."/>
            <person name="Schiel-Bengelsdorf B."/>
            <person name="Bengelsdorf F."/>
            <person name="Daniel R."/>
            <person name="Duerre P."/>
        </authorList>
    </citation>
    <scope>NUCLEOTIDE SEQUENCE [LARGE SCALE GENOMIC DNA]</scope>
    <source>
        <strain evidence="2 3">DSM 605</strain>
    </source>
</reference>
<dbReference type="SUPFAM" id="SSF50494">
    <property type="entry name" value="Trypsin-like serine proteases"/>
    <property type="match status" value="1"/>
</dbReference>
<name>A0A0J8DAL2_CLOCY</name>
<dbReference type="Pfam" id="PF05580">
    <property type="entry name" value="Peptidase_S55"/>
    <property type="match status" value="1"/>
</dbReference>
<organism evidence="2 3">
    <name type="scientific">Clostridium cylindrosporum DSM 605</name>
    <dbReference type="NCBI Taxonomy" id="1121307"/>
    <lineage>
        <taxon>Bacteria</taxon>
        <taxon>Bacillati</taxon>
        <taxon>Bacillota</taxon>
        <taxon>Clostridia</taxon>
        <taxon>Eubacteriales</taxon>
        <taxon>Clostridiaceae</taxon>
        <taxon>Clostridium</taxon>
    </lineage>
</organism>
<feature type="domain" description="Peptidase S55" evidence="1">
    <location>
        <begin position="179"/>
        <end position="409"/>
    </location>
</feature>
<dbReference type="NCBIfam" id="TIGR02860">
    <property type="entry name" value="spore_IV_B"/>
    <property type="match status" value="1"/>
</dbReference>
<proteinExistence type="predicted"/>
<dbReference type="STRING" id="1121307.CLCY_2c01190"/>
<dbReference type="AlphaFoldDB" id="A0A0J8DAL2"/>
<evidence type="ECO:0000313" key="3">
    <source>
        <dbReference type="Proteomes" id="UP000036756"/>
    </source>
</evidence>
<dbReference type="EMBL" id="LFVU01000027">
    <property type="protein sequence ID" value="KMT21359.1"/>
    <property type="molecule type" value="Genomic_DNA"/>
</dbReference>
<dbReference type="Proteomes" id="UP000036756">
    <property type="component" value="Unassembled WGS sequence"/>
</dbReference>
<dbReference type="InterPro" id="IPR014219">
    <property type="entry name" value="SpoIVB"/>
</dbReference>
<dbReference type="InterPro" id="IPR036034">
    <property type="entry name" value="PDZ_sf"/>
</dbReference>
<dbReference type="PATRIC" id="fig|1121307.3.peg.976"/>
<dbReference type="SUPFAM" id="SSF50156">
    <property type="entry name" value="PDZ domain-like"/>
    <property type="match status" value="1"/>
</dbReference>
<sequence>MKIKYTKILITLSIIIAVTFSFAFVKVASLPSVVKITNNKLELVNLSDKKLKSNFIYTVEAFSKNSSTSNQNINLNVKLFGLIPVKKVTLNLKPEVKVIPGGKPVGIKLLTEGIIVVGFSDVETKNGKKESPGVGAGIEIGDILLEANGEELVDINTLSNTISKSKGKIVKFKIKRKDSIISKSINPIESDESSQYKIGLWVRNSTSGVGTLTFYEENSGKFGALGHPINDVDTGKMLSIKEGSTYNAKIISVEKGEKGKPGELRGVFTEKDKVGSLNKNTFSGVYGISPEMWSDLQSKKAIPIARQSEVKEGPAKILACVDGTETKEYDIIIERLNSQTKPSPKSMIIKVIDNELLEKTGGIVQGMSGSPIIQDGKLVGAVTHVFVNKPNMGYGIYIEWMLNEVKLAS</sequence>
<comment type="caution">
    <text evidence="2">The sequence shown here is derived from an EMBL/GenBank/DDBJ whole genome shotgun (WGS) entry which is preliminary data.</text>
</comment>
<keyword evidence="3" id="KW-1185">Reference proteome</keyword>
<dbReference type="PROSITE" id="PS51494">
    <property type="entry name" value="SPOIVB"/>
    <property type="match status" value="1"/>
</dbReference>
<accession>A0A0J8DAL2</accession>
<dbReference type="Gene3D" id="2.30.42.10">
    <property type="match status" value="1"/>
</dbReference>